<dbReference type="AlphaFoldDB" id="A0A137PD46"/>
<sequence>MSTFSGDKSLECSKSILPCGGVPCDKSGYRCAKVDVSKLGCEIYKCVREDWEPGMPYDEVPEQSFIEKNKFTIVGVVCGIVALMIIGGLTYAILRYKRKQKRRLDLSMMTSKSPDHSIMTESNTSQVSPYQSFKNKSNTSHGKLKLVHNNFIDPEFCHKPNKMSVLVENSKV</sequence>
<organism evidence="2 3">
    <name type="scientific">Conidiobolus coronatus (strain ATCC 28846 / CBS 209.66 / NRRL 28638)</name>
    <name type="common">Delacroixia coronata</name>
    <dbReference type="NCBI Taxonomy" id="796925"/>
    <lineage>
        <taxon>Eukaryota</taxon>
        <taxon>Fungi</taxon>
        <taxon>Fungi incertae sedis</taxon>
        <taxon>Zoopagomycota</taxon>
        <taxon>Entomophthoromycotina</taxon>
        <taxon>Entomophthoromycetes</taxon>
        <taxon>Entomophthorales</taxon>
        <taxon>Ancylistaceae</taxon>
        <taxon>Conidiobolus</taxon>
    </lineage>
</organism>
<name>A0A137PD46_CONC2</name>
<dbReference type="EMBL" id="KQ964444">
    <property type="protein sequence ID" value="KXN72924.1"/>
    <property type="molecule type" value="Genomic_DNA"/>
</dbReference>
<evidence type="ECO:0000313" key="3">
    <source>
        <dbReference type="Proteomes" id="UP000070444"/>
    </source>
</evidence>
<keyword evidence="1" id="KW-0812">Transmembrane</keyword>
<keyword evidence="1" id="KW-1133">Transmembrane helix</keyword>
<protein>
    <submittedName>
        <fullName evidence="2">Uncharacterized protein</fullName>
    </submittedName>
</protein>
<gene>
    <name evidence="2" type="ORF">CONCODRAFT_83785</name>
</gene>
<dbReference type="Proteomes" id="UP000070444">
    <property type="component" value="Unassembled WGS sequence"/>
</dbReference>
<evidence type="ECO:0000313" key="2">
    <source>
        <dbReference type="EMBL" id="KXN72924.1"/>
    </source>
</evidence>
<keyword evidence="1" id="KW-0472">Membrane</keyword>
<reference evidence="2 3" key="1">
    <citation type="journal article" date="2015" name="Genome Biol. Evol.">
        <title>Phylogenomic analyses indicate that early fungi evolved digesting cell walls of algal ancestors of land plants.</title>
        <authorList>
            <person name="Chang Y."/>
            <person name="Wang S."/>
            <person name="Sekimoto S."/>
            <person name="Aerts A.L."/>
            <person name="Choi C."/>
            <person name="Clum A."/>
            <person name="LaButti K.M."/>
            <person name="Lindquist E.A."/>
            <person name="Yee Ngan C."/>
            <person name="Ohm R.A."/>
            <person name="Salamov A.A."/>
            <person name="Grigoriev I.V."/>
            <person name="Spatafora J.W."/>
            <person name="Berbee M.L."/>
        </authorList>
    </citation>
    <scope>NUCLEOTIDE SEQUENCE [LARGE SCALE GENOMIC DNA]</scope>
    <source>
        <strain evidence="2 3">NRRL 28638</strain>
    </source>
</reference>
<keyword evidence="3" id="KW-1185">Reference proteome</keyword>
<accession>A0A137PD46</accession>
<evidence type="ECO:0000256" key="1">
    <source>
        <dbReference type="SAM" id="Phobius"/>
    </source>
</evidence>
<feature type="transmembrane region" description="Helical" evidence="1">
    <location>
        <begin position="71"/>
        <end position="94"/>
    </location>
</feature>
<proteinExistence type="predicted"/>